<comment type="subcellular location">
    <subcellularLocation>
        <location evidence="1">Membrane</location>
        <topology evidence="1">Multi-pass membrane protein</topology>
    </subcellularLocation>
</comment>
<gene>
    <name evidence="9" type="primary">Slc15a3</name>
    <name evidence="9" type="ORF">TURVEL_R13500</name>
</gene>
<evidence type="ECO:0000313" key="9">
    <source>
        <dbReference type="EMBL" id="NXU54532.1"/>
    </source>
</evidence>
<dbReference type="AlphaFoldDB" id="A0A7L3LL66"/>
<feature type="transmembrane region" description="Helical" evidence="8">
    <location>
        <begin position="56"/>
        <end position="75"/>
    </location>
</feature>
<dbReference type="EMBL" id="VZTY01020858">
    <property type="protein sequence ID" value="NXU54532.1"/>
    <property type="molecule type" value="Genomic_DNA"/>
</dbReference>
<dbReference type="InterPro" id="IPR000109">
    <property type="entry name" value="POT_fam"/>
</dbReference>
<sequence length="525" mass="57370">GERRPLLGGTSPKGGGVVCVVAAVGLERVAFFSLAANLEVFLTTTFGWRSNQASCALLLLLVGSHLLSPVGGWLADVYLGSYTTVAISFSLALVATSLMPITAWWDGRLSVCGQPPTCSWQHGGTCPGGQPPQQYCAPTIYSSLLVFALGISSIRANLTPFGVNQMRDQGGDTTRRFFNWFYWSVNTGAVFSLLLVAFVQQNVSFLAAYLIPVICLALGFLIFLLATPTYISKPCRGSQVSTIIKLALQSCGCTWLVDTKTRMSQGEPGSPVPNGGVQPGAPSLKEDLENFQMLARTLPVLLTFIPYWVVFFQVQVMFYLQRLNFHVPNIFQHDQNHTSIFQGYVFPDAWLLLANMMVLVALVPLKDHLVDPFLARRGLLPSALKRMGLGMFFSFTSIFTAGVLEWEWPHSMHHNQMMPSALGGNHDLAATLPNLWQVPQYLLMATSELLTSTSGLEFAHTEAPRSMEGAVMGLFFFMGGMGLLVGGSLLTTLPITSGPIATYFFLLAAIQLATCLLVTWISWKW</sequence>
<evidence type="ECO:0000256" key="3">
    <source>
        <dbReference type="ARBA" id="ARBA00022692"/>
    </source>
</evidence>
<feature type="transmembrane region" description="Helical" evidence="8">
    <location>
        <begin position="470"/>
        <end position="491"/>
    </location>
</feature>
<dbReference type="Proteomes" id="UP000582182">
    <property type="component" value="Unassembled WGS sequence"/>
</dbReference>
<reference evidence="9 10" key="1">
    <citation type="submission" date="2019-09" db="EMBL/GenBank/DDBJ databases">
        <title>Bird 10,000 Genomes (B10K) Project - Family phase.</title>
        <authorList>
            <person name="Zhang G."/>
        </authorList>
    </citation>
    <scope>NUCLEOTIDE SEQUENCE [LARGE SCALE GENOMIC DNA]</scope>
    <source>
        <strain evidence="9">B10K-DU-029-46</strain>
    </source>
</reference>
<evidence type="ECO:0000256" key="6">
    <source>
        <dbReference type="ARBA" id="ARBA00022989"/>
    </source>
</evidence>
<dbReference type="SUPFAM" id="SSF103473">
    <property type="entry name" value="MFS general substrate transporter"/>
    <property type="match status" value="1"/>
</dbReference>
<keyword evidence="7 8" id="KW-0472">Membrane</keyword>
<dbReference type="GO" id="GO:0016020">
    <property type="term" value="C:membrane"/>
    <property type="evidence" value="ECO:0007669"/>
    <property type="project" value="UniProtKB-SubCell"/>
</dbReference>
<feature type="transmembrane region" description="Helical" evidence="8">
    <location>
        <begin position="179"/>
        <end position="199"/>
    </location>
</feature>
<keyword evidence="5" id="KW-0571">Peptide transport</keyword>
<keyword evidence="3 8" id="KW-0812">Transmembrane</keyword>
<evidence type="ECO:0000256" key="8">
    <source>
        <dbReference type="SAM" id="Phobius"/>
    </source>
</evidence>
<keyword evidence="5" id="KW-0653">Protein transport</keyword>
<feature type="transmembrane region" description="Helical" evidence="8">
    <location>
        <begin position="386"/>
        <end position="404"/>
    </location>
</feature>
<dbReference type="OrthoDB" id="8904098at2759"/>
<evidence type="ECO:0000256" key="7">
    <source>
        <dbReference type="ARBA" id="ARBA00023136"/>
    </source>
</evidence>
<evidence type="ECO:0000256" key="1">
    <source>
        <dbReference type="ARBA" id="ARBA00004141"/>
    </source>
</evidence>
<organism evidence="9 10">
    <name type="scientific">Turnix velox</name>
    <name type="common">Little buttonquail</name>
    <dbReference type="NCBI Taxonomy" id="2529409"/>
    <lineage>
        <taxon>Eukaryota</taxon>
        <taxon>Metazoa</taxon>
        <taxon>Chordata</taxon>
        <taxon>Craniata</taxon>
        <taxon>Vertebrata</taxon>
        <taxon>Euteleostomi</taxon>
        <taxon>Archelosauria</taxon>
        <taxon>Archosauria</taxon>
        <taxon>Dinosauria</taxon>
        <taxon>Saurischia</taxon>
        <taxon>Theropoda</taxon>
        <taxon>Coelurosauria</taxon>
        <taxon>Aves</taxon>
        <taxon>Neognathae</taxon>
        <taxon>Neoaves</taxon>
        <taxon>Charadriiformes</taxon>
        <taxon>Turnicidae</taxon>
        <taxon>Turnix</taxon>
    </lineage>
</organism>
<accession>A0A7L3LL66</accession>
<dbReference type="GO" id="GO:0015833">
    <property type="term" value="P:peptide transport"/>
    <property type="evidence" value="ECO:0007669"/>
    <property type="project" value="UniProtKB-KW"/>
</dbReference>
<feature type="transmembrane region" description="Helical" evidence="8">
    <location>
        <begin position="205"/>
        <end position="226"/>
    </location>
</feature>
<protein>
    <submittedName>
        <fullName evidence="9">S15A3 protein</fullName>
    </submittedName>
</protein>
<name>A0A7L3LL66_9CHAR</name>
<comment type="caution">
    <text evidence="9">The sequence shown here is derived from an EMBL/GenBank/DDBJ whole genome shotgun (WGS) entry which is preliminary data.</text>
</comment>
<dbReference type="PANTHER" id="PTHR11654">
    <property type="entry name" value="OLIGOPEPTIDE TRANSPORTER-RELATED"/>
    <property type="match status" value="1"/>
</dbReference>
<proteinExistence type="inferred from homology"/>
<feature type="transmembrane region" description="Helical" evidence="8">
    <location>
        <begin position="14"/>
        <end position="36"/>
    </location>
</feature>
<evidence type="ECO:0000256" key="2">
    <source>
        <dbReference type="ARBA" id="ARBA00005982"/>
    </source>
</evidence>
<feature type="transmembrane region" description="Helical" evidence="8">
    <location>
        <begin position="300"/>
        <end position="320"/>
    </location>
</feature>
<evidence type="ECO:0000256" key="5">
    <source>
        <dbReference type="ARBA" id="ARBA00022856"/>
    </source>
</evidence>
<evidence type="ECO:0000256" key="4">
    <source>
        <dbReference type="ARBA" id="ARBA00022847"/>
    </source>
</evidence>
<feature type="non-terminal residue" evidence="9">
    <location>
        <position position="1"/>
    </location>
</feature>
<keyword evidence="6 8" id="KW-1133">Transmembrane helix</keyword>
<keyword evidence="10" id="KW-1185">Reference proteome</keyword>
<feature type="transmembrane region" description="Helical" evidence="8">
    <location>
        <begin position="82"/>
        <end position="105"/>
    </location>
</feature>
<dbReference type="Gene3D" id="1.20.1250.20">
    <property type="entry name" value="MFS general substrate transporter like domains"/>
    <property type="match status" value="1"/>
</dbReference>
<keyword evidence="4" id="KW-0813">Transport</keyword>
<dbReference type="InterPro" id="IPR036259">
    <property type="entry name" value="MFS_trans_sf"/>
</dbReference>
<dbReference type="GO" id="GO:0015293">
    <property type="term" value="F:symporter activity"/>
    <property type="evidence" value="ECO:0007669"/>
    <property type="project" value="UniProtKB-KW"/>
</dbReference>
<comment type="similarity">
    <text evidence="2">Belongs to the major facilitator superfamily. Proton-dependent oligopeptide transporter (POT/PTR) (TC 2.A.17) family.</text>
</comment>
<keyword evidence="4" id="KW-0769">Symport</keyword>
<evidence type="ECO:0000313" key="10">
    <source>
        <dbReference type="Proteomes" id="UP000582182"/>
    </source>
</evidence>
<feature type="transmembrane region" description="Helical" evidence="8">
    <location>
        <begin position="503"/>
        <end position="523"/>
    </location>
</feature>
<feature type="transmembrane region" description="Helical" evidence="8">
    <location>
        <begin position="340"/>
        <end position="365"/>
    </location>
</feature>
<dbReference type="Pfam" id="PF00854">
    <property type="entry name" value="PTR2"/>
    <property type="match status" value="1"/>
</dbReference>
<feature type="non-terminal residue" evidence="9">
    <location>
        <position position="525"/>
    </location>
</feature>